<proteinExistence type="predicted"/>
<dbReference type="Proteomes" id="UP000658514">
    <property type="component" value="Unassembled WGS sequence"/>
</dbReference>
<feature type="compositionally biased region" description="Polar residues" evidence="1">
    <location>
        <begin position="39"/>
        <end position="51"/>
    </location>
</feature>
<evidence type="ECO:0000313" key="3">
    <source>
        <dbReference type="Proteomes" id="UP000658514"/>
    </source>
</evidence>
<protein>
    <submittedName>
        <fullName evidence="2">DUF928 domain-containing protein</fullName>
    </submittedName>
</protein>
<gene>
    <name evidence="2" type="ORF">H6G24_19545</name>
</gene>
<accession>A0ABR8ACP8</accession>
<name>A0ABR8ACP8_9CYAN</name>
<reference evidence="2 3" key="1">
    <citation type="journal article" date="2020" name="ISME J.">
        <title>Comparative genomics reveals insights into cyanobacterial evolution and habitat adaptation.</title>
        <authorList>
            <person name="Chen M.Y."/>
            <person name="Teng W.K."/>
            <person name="Zhao L."/>
            <person name="Hu C.X."/>
            <person name="Zhou Y.K."/>
            <person name="Han B.P."/>
            <person name="Song L.R."/>
            <person name="Shu W.S."/>
        </authorList>
    </citation>
    <scope>NUCLEOTIDE SEQUENCE [LARGE SCALE GENOMIC DNA]</scope>
    <source>
        <strain evidence="2 3">FACHB-288</strain>
    </source>
</reference>
<comment type="caution">
    <text evidence="2">The sequence shown here is derived from an EMBL/GenBank/DDBJ whole genome shotgun (WGS) entry which is preliminary data.</text>
</comment>
<sequence length="272" mass="30585">MQLYGRKLQCFRLKPLLLVSLGIYSLFVYPKPVLAESNNSHIKNSQQQQKQVVFIPPPPPDRGTPPASEGTGSRGDCLYQSNKPPLTALVGTYNLQLTVDEKPKLWVYIPYTNKEAPEAEFSLQDGENEVYRTRFQLAQKSGIFRINLPSHTSPLEVNKQYRWYVDINCSSAGESQQSSNPASLTGIVKRVEPSSALTRDLNSANTPIERIKIYAKHSIWLNTLTEIANLRFNEPENISIKQIWVDLLSQQQVGLEKIAQEPIAGDIFLSGN</sequence>
<dbReference type="EMBL" id="JACJQH010000031">
    <property type="protein sequence ID" value="MBD2197673.1"/>
    <property type="molecule type" value="Genomic_DNA"/>
</dbReference>
<dbReference type="InterPro" id="IPR010328">
    <property type="entry name" value="DUF928"/>
</dbReference>
<keyword evidence="3" id="KW-1185">Reference proteome</keyword>
<evidence type="ECO:0000313" key="2">
    <source>
        <dbReference type="EMBL" id="MBD2197673.1"/>
    </source>
</evidence>
<dbReference type="Pfam" id="PF06051">
    <property type="entry name" value="DUF928"/>
    <property type="match status" value="1"/>
</dbReference>
<dbReference type="RefSeq" id="WP_190543333.1">
    <property type="nucleotide sequence ID" value="NZ_CAWPNO010000064.1"/>
</dbReference>
<evidence type="ECO:0000256" key="1">
    <source>
        <dbReference type="SAM" id="MobiDB-lite"/>
    </source>
</evidence>
<feature type="region of interest" description="Disordered" evidence="1">
    <location>
        <begin position="39"/>
        <end position="75"/>
    </location>
</feature>
<organism evidence="2 3">
    <name type="scientific">Calothrix parietina FACHB-288</name>
    <dbReference type="NCBI Taxonomy" id="2692896"/>
    <lineage>
        <taxon>Bacteria</taxon>
        <taxon>Bacillati</taxon>
        <taxon>Cyanobacteriota</taxon>
        <taxon>Cyanophyceae</taxon>
        <taxon>Nostocales</taxon>
        <taxon>Calotrichaceae</taxon>
        <taxon>Calothrix</taxon>
    </lineage>
</organism>